<keyword evidence="1" id="KW-1133">Transmembrane helix</keyword>
<gene>
    <name evidence="2" type="ORF">EG343_21725</name>
</gene>
<feature type="transmembrane region" description="Helical" evidence="1">
    <location>
        <begin position="7"/>
        <end position="28"/>
    </location>
</feature>
<dbReference type="AlphaFoldDB" id="A0AAD1DS11"/>
<evidence type="ECO:0000256" key="1">
    <source>
        <dbReference type="SAM" id="Phobius"/>
    </source>
</evidence>
<evidence type="ECO:0000313" key="2">
    <source>
        <dbReference type="EMBL" id="AZA93032.1"/>
    </source>
</evidence>
<name>A0AAD1DS11_CHRNA</name>
<keyword evidence="1" id="KW-0812">Transmembrane</keyword>
<reference evidence="2 3" key="1">
    <citation type="submission" date="2018-11" db="EMBL/GenBank/DDBJ databases">
        <title>Proposal to divide the Flavobacteriaceae and reorganize its genera based on Amino Acid Identity values calculated from whole genome sequences.</title>
        <authorList>
            <person name="Nicholson A.C."/>
            <person name="Gulvik C.A."/>
            <person name="Whitney A.M."/>
            <person name="Humrighouse B.W."/>
            <person name="Bell M."/>
            <person name="Holmes B."/>
            <person name="Steigerwalt A.G."/>
            <person name="Villarma A."/>
            <person name="Sheth M."/>
            <person name="Batra D."/>
            <person name="Pryor J."/>
            <person name="Bernardet J.-F."/>
            <person name="Hugo C."/>
            <person name="Kampfer P."/>
            <person name="Newman J."/>
            <person name="McQuiston J.R."/>
        </authorList>
    </citation>
    <scope>NUCLEOTIDE SEQUENCE [LARGE SCALE GENOMIC DNA]</scope>
    <source>
        <strain evidence="2 3">G0041</strain>
    </source>
</reference>
<keyword evidence="3" id="KW-1185">Reference proteome</keyword>
<accession>A0AAD1DS11</accession>
<keyword evidence="1" id="KW-0472">Membrane</keyword>
<dbReference type="KEGG" id="cnk:EG343_21725"/>
<evidence type="ECO:0000313" key="3">
    <source>
        <dbReference type="Proteomes" id="UP000278288"/>
    </source>
</evidence>
<protein>
    <submittedName>
        <fullName evidence="2">Uncharacterized protein</fullName>
    </submittedName>
</protein>
<dbReference type="Proteomes" id="UP000278288">
    <property type="component" value="Chromosome"/>
</dbReference>
<sequence>MKIDKDKLYAFLIVLLISVFAFVVGNIFKESNEKELTELRKIQETQKDERYKSELREKAANYKSDSFKSVLEKQNIGIGLLNANFNNMNNSILSMKSMYDKNFDELKNIQNESDHINSTSVNEQFEFISKYKYKEYSGGTNP</sequence>
<proteinExistence type="predicted"/>
<dbReference type="EMBL" id="CP033923">
    <property type="protein sequence ID" value="AZA93032.1"/>
    <property type="molecule type" value="Genomic_DNA"/>
</dbReference>
<dbReference type="RefSeq" id="WP_123859718.1">
    <property type="nucleotide sequence ID" value="NZ_CP033923.1"/>
</dbReference>
<organism evidence="2 3">
    <name type="scientific">Chryseobacterium nakagawai</name>
    <dbReference type="NCBI Taxonomy" id="1241982"/>
    <lineage>
        <taxon>Bacteria</taxon>
        <taxon>Pseudomonadati</taxon>
        <taxon>Bacteroidota</taxon>
        <taxon>Flavobacteriia</taxon>
        <taxon>Flavobacteriales</taxon>
        <taxon>Weeksellaceae</taxon>
        <taxon>Chryseobacterium group</taxon>
        <taxon>Chryseobacterium</taxon>
    </lineage>
</organism>